<dbReference type="Proteomes" id="UP000827724">
    <property type="component" value="Unassembled WGS sequence"/>
</dbReference>
<feature type="region of interest" description="Disordered" evidence="2">
    <location>
        <begin position="610"/>
        <end position="682"/>
    </location>
</feature>
<accession>A0A9P8QKM0</accession>
<reference evidence="3" key="1">
    <citation type="submission" date="2021-08" db="EMBL/GenBank/DDBJ databases">
        <title>Chromosome-Level Trichoderma cornu-damae using Hi-C Data.</title>
        <authorList>
            <person name="Kim C.S."/>
        </authorList>
    </citation>
    <scope>NUCLEOTIDE SEQUENCE</scope>
    <source>
        <strain evidence="3">KA19-0412C</strain>
    </source>
</reference>
<feature type="coiled-coil region" evidence="1">
    <location>
        <begin position="59"/>
        <end position="86"/>
    </location>
</feature>
<keyword evidence="4" id="KW-1185">Reference proteome</keyword>
<keyword evidence="1" id="KW-0175">Coiled coil</keyword>
<name>A0A9P8QKM0_9HYPO</name>
<organism evidence="3 4">
    <name type="scientific">Trichoderma cornu-damae</name>
    <dbReference type="NCBI Taxonomy" id="654480"/>
    <lineage>
        <taxon>Eukaryota</taxon>
        <taxon>Fungi</taxon>
        <taxon>Dikarya</taxon>
        <taxon>Ascomycota</taxon>
        <taxon>Pezizomycotina</taxon>
        <taxon>Sordariomycetes</taxon>
        <taxon>Hypocreomycetidae</taxon>
        <taxon>Hypocreales</taxon>
        <taxon>Hypocreaceae</taxon>
        <taxon>Trichoderma</taxon>
    </lineage>
</organism>
<dbReference type="OrthoDB" id="185373at2759"/>
<comment type="caution">
    <text evidence="3">The sequence shown here is derived from an EMBL/GenBank/DDBJ whole genome shotgun (WGS) entry which is preliminary data.</text>
</comment>
<evidence type="ECO:0000313" key="3">
    <source>
        <dbReference type="EMBL" id="KAH6608060.1"/>
    </source>
</evidence>
<evidence type="ECO:0000256" key="1">
    <source>
        <dbReference type="SAM" id="Coils"/>
    </source>
</evidence>
<protein>
    <submittedName>
        <fullName evidence="3">Pentatricopeptide repeat domain-containing</fullName>
    </submittedName>
</protein>
<evidence type="ECO:0000256" key="2">
    <source>
        <dbReference type="SAM" id="MobiDB-lite"/>
    </source>
</evidence>
<dbReference type="EMBL" id="JAIWOZ010000003">
    <property type="protein sequence ID" value="KAH6608060.1"/>
    <property type="molecule type" value="Genomic_DNA"/>
</dbReference>
<sequence length="719" mass="79919">MQTLLSRAARAPRGGCKACSNAVDTLGKRTTSVRRKPTFAELFTACYSSVFATAALVDAVRKDDRRKELDRQLDEVRKELADLQGCRPPTGSDADSRAPQLTIQQMDALWQCLKRIYNSRPYMKEIHKPAAISTSDLIEALKHEHYGCPSETLRNPKRRMDYDALESAIRAEECGEGGHFREPRNQAQLLRETISTESLVRKLLDRTDFLPQDQSGPSIQKARDLLDKGGLGFTFRSIDSARAQNNTILLNRRLRSLVTASNLDTKEKVGRICYNLLVSPHPPDIHTYNTLIVAFNRSGHHPFAEALVASFFQYRLLQPTPSTFVAILNHYKCTNNHGRFLRALACITGLDNRTGAKVRRRHVLDVEANPILLPWALDSRRRTLTGHWIWDHLPLSKPLVEEIISGLLHFKLFDQAAAFFISCMQSGVHLSLDLVRFFLDECIDALDWKAAVRLTGSLARSQTMLQRLLRVGDGESTAYIASRIRALSDICGLGGTDRPPPASLLVRLKVSGPSFAKLLNTLAQEAAPPWQELLASDREIGRCKSRVLQLESIWKECEFVRKTTLSIESKLLYPDFSPGFRASMALHIGRAATQRSAQLNRELGELKQMMKSPESDGPVPRPQLKDGDATGSGHSRLGDEASGGGHTGLRPPASFPREDAQAELETSGLAQDATQPEKLEILGPGPNHMLLAWSTCLPSEGEVLRRTVVGDEMMMRTGG</sequence>
<dbReference type="AlphaFoldDB" id="A0A9P8QKM0"/>
<evidence type="ECO:0000313" key="4">
    <source>
        <dbReference type="Proteomes" id="UP000827724"/>
    </source>
</evidence>
<proteinExistence type="predicted"/>
<gene>
    <name evidence="3" type="ORF">Trco_004373</name>
</gene>